<dbReference type="InterPro" id="IPR013237">
    <property type="entry name" value="Phage_T7_Gp4_N"/>
</dbReference>
<keyword evidence="3" id="KW-1185">Reference proteome</keyword>
<dbReference type="OrthoDB" id="8967890at2"/>
<keyword evidence="2" id="KW-0347">Helicase</keyword>
<name>A0A1I0D2C0_9GAMM</name>
<dbReference type="GO" id="GO:0004386">
    <property type="term" value="F:helicase activity"/>
    <property type="evidence" value="ECO:0007669"/>
    <property type="project" value="UniProtKB-KW"/>
</dbReference>
<dbReference type="AlphaFoldDB" id="A0A1I0D2C0"/>
<dbReference type="RefSeq" id="WP_093319941.1">
    <property type="nucleotide sequence ID" value="NZ_FOHV01000013.1"/>
</dbReference>
<dbReference type="SMART" id="SM00778">
    <property type="entry name" value="Prim_Zn_Ribbon"/>
    <property type="match status" value="1"/>
</dbReference>
<dbReference type="InterPro" id="IPR055570">
    <property type="entry name" value="DUF7146"/>
</dbReference>
<evidence type="ECO:0000313" key="3">
    <source>
        <dbReference type="Proteomes" id="UP000242642"/>
    </source>
</evidence>
<feature type="domain" description="DNA primase/helicase Gp4 N-terminal Bacteriophage T7-like" evidence="1">
    <location>
        <begin position="37"/>
        <end position="75"/>
    </location>
</feature>
<dbReference type="Pfam" id="PF13362">
    <property type="entry name" value="Toprim_3"/>
    <property type="match status" value="1"/>
</dbReference>
<keyword evidence="2" id="KW-0547">Nucleotide-binding</keyword>
<dbReference type="GO" id="GO:0008270">
    <property type="term" value="F:zinc ion binding"/>
    <property type="evidence" value="ECO:0007669"/>
    <property type="project" value="InterPro"/>
</dbReference>
<organism evidence="2 3">
    <name type="scientific">Thorsellia anophelis DSM 18579</name>
    <dbReference type="NCBI Taxonomy" id="1123402"/>
    <lineage>
        <taxon>Bacteria</taxon>
        <taxon>Pseudomonadati</taxon>
        <taxon>Pseudomonadota</taxon>
        <taxon>Gammaproteobacteria</taxon>
        <taxon>Enterobacterales</taxon>
        <taxon>Thorselliaceae</taxon>
        <taxon>Thorsellia</taxon>
    </lineage>
</organism>
<reference evidence="3" key="1">
    <citation type="submission" date="2016-10" db="EMBL/GenBank/DDBJ databases">
        <authorList>
            <person name="Varghese N."/>
            <person name="Submissions S."/>
        </authorList>
    </citation>
    <scope>NUCLEOTIDE SEQUENCE [LARGE SCALE GENOMIC DNA]</scope>
    <source>
        <strain evidence="3">DSM 18579</strain>
    </source>
</reference>
<accession>A0A1I0D2C0</accession>
<dbReference type="STRING" id="1123402.SAMN02583745_01804"/>
<dbReference type="InterPro" id="IPR006171">
    <property type="entry name" value="TOPRIM_dom"/>
</dbReference>
<protein>
    <submittedName>
        <fullName evidence="2">Zinc-binding domain of primase-helicase</fullName>
    </submittedName>
</protein>
<sequence>MSKFYPIKDVKEHAKYQWEIILFGLAPELHSALNQIGKHVACPIHGGIDGFRFFKDKVFKGSAICNTCGHFPDGFAVLMAVKSWDFTYCLEQVVRFLGLPDTYKSKVIDYQSKLKQPCVKTIQRDKWISQILSQNWQQAISLVDVNATIARRYFQNRGIDIMGLGAMDNALRFHPALEYFDANYQVVNTFPALLAMITSNEGNITLMRTYLDSKGTKAKVSTPKKMMPIMSSKSITGSAIRLSGEVVESELMGVAEGIETALSVMQSTQMPIWSCINAHQMATFNPPKSVKKVVIWADLDRSETGAKVANSLSANLAKKGIEALIKYPPLVLTEKQKGWDWNDALLLLGKEAFLL</sequence>
<evidence type="ECO:0000313" key="2">
    <source>
        <dbReference type="EMBL" id="SET25602.1"/>
    </source>
</evidence>
<dbReference type="Pfam" id="PF23639">
    <property type="entry name" value="DUF7146"/>
    <property type="match status" value="1"/>
</dbReference>
<evidence type="ECO:0000259" key="1">
    <source>
        <dbReference type="SMART" id="SM00778"/>
    </source>
</evidence>
<keyword evidence="2" id="KW-0378">Hydrolase</keyword>
<gene>
    <name evidence="2" type="ORF">SAMN02583745_01804</name>
</gene>
<keyword evidence="2" id="KW-0067">ATP-binding</keyword>
<dbReference type="Pfam" id="PF08273">
    <property type="entry name" value="Zn_Ribbon_Prim"/>
    <property type="match status" value="1"/>
</dbReference>
<dbReference type="Proteomes" id="UP000242642">
    <property type="component" value="Unassembled WGS sequence"/>
</dbReference>
<dbReference type="EMBL" id="FOHV01000013">
    <property type="protein sequence ID" value="SET25602.1"/>
    <property type="molecule type" value="Genomic_DNA"/>
</dbReference>
<proteinExistence type="predicted"/>